<dbReference type="InterPro" id="IPR001227">
    <property type="entry name" value="Ac_transferase_dom_sf"/>
</dbReference>
<dbReference type="EMBL" id="APOM01000050">
    <property type="protein sequence ID" value="ENU35696.1"/>
    <property type="molecule type" value="Genomic_DNA"/>
</dbReference>
<organism evidence="9 10">
    <name type="scientific">Acinetobacter parvus DSM 16617 = CIP 108168</name>
    <dbReference type="NCBI Taxonomy" id="981333"/>
    <lineage>
        <taxon>Bacteria</taxon>
        <taxon>Pseudomonadati</taxon>
        <taxon>Pseudomonadota</taxon>
        <taxon>Gammaproteobacteria</taxon>
        <taxon>Moraxellales</taxon>
        <taxon>Moraxellaceae</taxon>
        <taxon>Acinetobacter</taxon>
    </lineage>
</organism>
<feature type="active site" evidence="7">
    <location>
        <position position="113"/>
    </location>
</feature>
<dbReference type="InterPro" id="IPR004410">
    <property type="entry name" value="Malonyl_CoA-ACP_transAc_FabD"/>
</dbReference>
<dbReference type="GO" id="GO:0005829">
    <property type="term" value="C:cytosol"/>
    <property type="evidence" value="ECO:0007669"/>
    <property type="project" value="TreeGrafter"/>
</dbReference>
<evidence type="ECO:0000259" key="8">
    <source>
        <dbReference type="SMART" id="SM00827"/>
    </source>
</evidence>
<dbReference type="EC" id="2.3.1.39" evidence="1 6"/>
<gene>
    <name evidence="9" type="ORF">F988_02112</name>
</gene>
<keyword evidence="4 6" id="KW-0012">Acyltransferase</keyword>
<dbReference type="InterPro" id="IPR016036">
    <property type="entry name" value="Malonyl_transacylase_ACP-bd"/>
</dbReference>
<dbReference type="GO" id="GO:0004314">
    <property type="term" value="F:[acyl-carrier-protein] S-malonyltransferase activity"/>
    <property type="evidence" value="ECO:0007669"/>
    <property type="project" value="UniProtKB-EC"/>
</dbReference>
<protein>
    <recommendedName>
        <fullName evidence="2 6">Malonyl CoA-acyl carrier protein transacylase</fullName>
        <ecNumber evidence="1 6">2.3.1.39</ecNumber>
    </recommendedName>
</protein>
<name>N8QA98_9GAMM</name>
<dbReference type="AlphaFoldDB" id="N8QA98"/>
<dbReference type="NCBIfam" id="TIGR00128">
    <property type="entry name" value="fabD"/>
    <property type="match status" value="1"/>
</dbReference>
<evidence type="ECO:0000256" key="4">
    <source>
        <dbReference type="ARBA" id="ARBA00023315"/>
    </source>
</evidence>
<dbReference type="Proteomes" id="UP000023776">
    <property type="component" value="Unassembled WGS sequence"/>
</dbReference>
<dbReference type="InterPro" id="IPR024925">
    <property type="entry name" value="Malonyl_CoA-ACP_transAc"/>
</dbReference>
<evidence type="ECO:0000313" key="10">
    <source>
        <dbReference type="Proteomes" id="UP000023776"/>
    </source>
</evidence>
<dbReference type="GO" id="GO:0006633">
    <property type="term" value="P:fatty acid biosynthetic process"/>
    <property type="evidence" value="ECO:0007669"/>
    <property type="project" value="TreeGrafter"/>
</dbReference>
<dbReference type="Gene3D" id="3.30.70.250">
    <property type="entry name" value="Malonyl-CoA ACP transacylase, ACP-binding"/>
    <property type="match status" value="1"/>
</dbReference>
<keyword evidence="3 6" id="KW-0808">Transferase</keyword>
<dbReference type="InterPro" id="IPR016035">
    <property type="entry name" value="Acyl_Trfase/lysoPLipase"/>
</dbReference>
<sequence>MKLAIDHFKDFYMSTKRLEQAAQATKTAFVFPGQGSQKVGMLAELAEQFGVIKETFDEASNALGFDLWHIAQSGEGLDQTENTQPVLLTASIALWRVWLELGGVVPKYLAGHSLGEYSALVAAEAMTLGDAVKLVNLRGKLMQNAVPQGAGAMAAILGLDDQKVVELCQAATANGEGSVEAANYNAQGQVVIAGTATLVQQVIAAAKEQSGKAIALPVSVPSHCSLMKPAAEQFAEALEQTAIELPRLPVIQNVNAEIATDVAQLRQALTAQLYESVQWTRTMQYLQDQGIQYVVECGPGTVLSNLAKRLPNIEKAFAIDSKARMEDALNAVLVAEGKIA</sequence>
<dbReference type="Gene3D" id="3.40.366.10">
    <property type="entry name" value="Malonyl-Coenzyme A Acyl Carrier Protein, domain 2"/>
    <property type="match status" value="1"/>
</dbReference>
<evidence type="ECO:0000256" key="1">
    <source>
        <dbReference type="ARBA" id="ARBA00013258"/>
    </source>
</evidence>
<evidence type="ECO:0000256" key="6">
    <source>
        <dbReference type="PIRNR" id="PIRNR000446"/>
    </source>
</evidence>
<comment type="caution">
    <text evidence="9">The sequence shown here is derived from an EMBL/GenBank/DDBJ whole genome shotgun (WGS) entry which is preliminary data.</text>
</comment>
<comment type="similarity">
    <text evidence="6">Belongs to the fabD family.</text>
</comment>
<evidence type="ECO:0000256" key="3">
    <source>
        <dbReference type="ARBA" id="ARBA00022679"/>
    </source>
</evidence>
<accession>N8QA98</accession>
<evidence type="ECO:0000256" key="7">
    <source>
        <dbReference type="PIRSR" id="PIRSR000446-1"/>
    </source>
</evidence>
<dbReference type="PANTHER" id="PTHR42681">
    <property type="entry name" value="MALONYL-COA-ACYL CARRIER PROTEIN TRANSACYLASE, MITOCHONDRIAL"/>
    <property type="match status" value="1"/>
</dbReference>
<feature type="domain" description="Malonyl-CoA:ACP transacylase (MAT)" evidence="8">
    <location>
        <begin position="30"/>
        <end position="337"/>
    </location>
</feature>
<evidence type="ECO:0000256" key="2">
    <source>
        <dbReference type="ARBA" id="ARBA00018953"/>
    </source>
</evidence>
<dbReference type="PATRIC" id="fig|981333.9.peg.2170"/>
<dbReference type="HOGENOM" id="CLU_030558_0_0_6"/>
<dbReference type="SUPFAM" id="SSF52151">
    <property type="entry name" value="FabD/lysophospholipase-like"/>
    <property type="match status" value="1"/>
</dbReference>
<feature type="active site" evidence="7">
    <location>
        <position position="223"/>
    </location>
</feature>
<evidence type="ECO:0000313" key="9">
    <source>
        <dbReference type="EMBL" id="ENU35696.1"/>
    </source>
</evidence>
<proteinExistence type="inferred from homology"/>
<dbReference type="InterPro" id="IPR050858">
    <property type="entry name" value="Mal-CoA-ACP_Trans/PKS_FabD"/>
</dbReference>
<evidence type="ECO:0000256" key="5">
    <source>
        <dbReference type="ARBA" id="ARBA00048462"/>
    </source>
</evidence>
<dbReference type="Pfam" id="PF00698">
    <property type="entry name" value="Acyl_transf_1"/>
    <property type="match status" value="1"/>
</dbReference>
<dbReference type="InterPro" id="IPR014043">
    <property type="entry name" value="Acyl_transferase_dom"/>
</dbReference>
<dbReference type="PANTHER" id="PTHR42681:SF1">
    <property type="entry name" value="MALONYL-COA-ACYL CARRIER PROTEIN TRANSACYLASE, MITOCHONDRIAL"/>
    <property type="match status" value="1"/>
</dbReference>
<comment type="catalytic activity">
    <reaction evidence="5 6">
        <text>holo-[ACP] + malonyl-CoA = malonyl-[ACP] + CoA</text>
        <dbReference type="Rhea" id="RHEA:41792"/>
        <dbReference type="Rhea" id="RHEA-COMP:9623"/>
        <dbReference type="Rhea" id="RHEA-COMP:9685"/>
        <dbReference type="ChEBI" id="CHEBI:57287"/>
        <dbReference type="ChEBI" id="CHEBI:57384"/>
        <dbReference type="ChEBI" id="CHEBI:64479"/>
        <dbReference type="ChEBI" id="CHEBI:78449"/>
        <dbReference type="EC" id="2.3.1.39"/>
    </reaction>
</comment>
<keyword evidence="10" id="KW-1185">Reference proteome</keyword>
<dbReference type="SMART" id="SM00827">
    <property type="entry name" value="PKS_AT"/>
    <property type="match status" value="1"/>
</dbReference>
<dbReference type="SUPFAM" id="SSF55048">
    <property type="entry name" value="Probable ACP-binding domain of malonyl-CoA ACP transacylase"/>
    <property type="match status" value="1"/>
</dbReference>
<dbReference type="FunFam" id="3.30.70.250:FF:000001">
    <property type="entry name" value="Malonyl CoA-acyl carrier protein transacylase"/>
    <property type="match status" value="1"/>
</dbReference>
<reference evidence="9 10" key="1">
    <citation type="submission" date="2013-02" db="EMBL/GenBank/DDBJ databases">
        <title>The Genome Sequence of Acinetobacter parvus CIP 108168.</title>
        <authorList>
            <consortium name="The Broad Institute Genome Sequencing Platform"/>
            <consortium name="The Broad Institute Genome Sequencing Center for Infectious Disease"/>
            <person name="Cerqueira G."/>
            <person name="Feldgarden M."/>
            <person name="Courvalin P."/>
            <person name="Perichon B."/>
            <person name="Grillot-Courvalin C."/>
            <person name="Clermont D."/>
            <person name="Rocha E."/>
            <person name="Yoon E.-J."/>
            <person name="Nemec A."/>
            <person name="Walker B."/>
            <person name="Young S.K."/>
            <person name="Zeng Q."/>
            <person name="Gargeya S."/>
            <person name="Fitzgerald M."/>
            <person name="Haas B."/>
            <person name="Abouelleil A."/>
            <person name="Alvarado L."/>
            <person name="Arachchi H.M."/>
            <person name="Berlin A.M."/>
            <person name="Chapman S.B."/>
            <person name="Dewar J."/>
            <person name="Goldberg J."/>
            <person name="Griggs A."/>
            <person name="Gujja S."/>
            <person name="Hansen M."/>
            <person name="Howarth C."/>
            <person name="Imamovic A."/>
            <person name="Larimer J."/>
            <person name="McCowan C."/>
            <person name="Murphy C."/>
            <person name="Neiman D."/>
            <person name="Pearson M."/>
            <person name="Priest M."/>
            <person name="Roberts A."/>
            <person name="Saif S."/>
            <person name="Shea T."/>
            <person name="Sisk P."/>
            <person name="Sykes S."/>
            <person name="Wortman J."/>
            <person name="Nusbaum C."/>
            <person name="Birren B."/>
        </authorList>
    </citation>
    <scope>NUCLEOTIDE SEQUENCE [LARGE SCALE GENOMIC DNA]</scope>
    <source>
        <strain evidence="9 10">CIP 108168</strain>
    </source>
</reference>
<dbReference type="PIRSF" id="PIRSF000446">
    <property type="entry name" value="Mct"/>
    <property type="match status" value="1"/>
</dbReference>